<sequence>MAISLAKSILLCASMAIVSAPAIAETAFKINGKSVSVKELYKDNQDKFYELEKQKFELIERLAQQKYLDAYWEELAKKKGVSSEQAQKDYLDSKTKVTESDIKSTLGKFKDHPQLKELSDAEKKRQITDYLQSMKTRTEIEQIVQDAIRTKKLVVSYPKPEEPVYKLTVTSRDPVKYGPKPSDTKPMGCKDDCAITVIEYSEFQCPFCEKVLPTVRQLMTEYKGKVRWIVRDFPLGFHKRARPAAMAAHCAKDQNKYWEMYEELFKNQRKLEDDDLKKYAKNIGLDMGKFEKCYSSQEKMADVEANYRMGEELGVTGTPAFFVNGRRLSGALPYREFKRIFEEELAKKGRS</sequence>
<dbReference type="AlphaFoldDB" id="A0A1Y6B288"/>
<dbReference type="PROSITE" id="PS51352">
    <property type="entry name" value="THIOREDOXIN_2"/>
    <property type="match status" value="1"/>
</dbReference>
<keyword evidence="8" id="KW-0413">Isomerase</keyword>
<keyword evidence="2 6" id="KW-0732">Signal</keyword>
<comment type="similarity">
    <text evidence="1">Belongs to the thioredoxin family. DsbA subfamily.</text>
</comment>
<feature type="signal peptide" evidence="6">
    <location>
        <begin position="1"/>
        <end position="24"/>
    </location>
</feature>
<dbReference type="STRING" id="1513793.SAMN06296036_10156"/>
<dbReference type="SUPFAM" id="SSF52833">
    <property type="entry name" value="Thioredoxin-like"/>
    <property type="match status" value="1"/>
</dbReference>
<dbReference type="PANTHER" id="PTHR13887:SF14">
    <property type="entry name" value="DISULFIDE BOND FORMATION PROTEIN D"/>
    <property type="match status" value="1"/>
</dbReference>
<dbReference type="EMBL" id="FWZT01000001">
    <property type="protein sequence ID" value="SME87886.1"/>
    <property type="molecule type" value="Genomic_DNA"/>
</dbReference>
<keyword evidence="9" id="KW-1185">Reference proteome</keyword>
<evidence type="ECO:0000256" key="2">
    <source>
        <dbReference type="ARBA" id="ARBA00022729"/>
    </source>
</evidence>
<dbReference type="OrthoDB" id="9780340at2"/>
<dbReference type="Gene3D" id="3.40.30.10">
    <property type="entry name" value="Glutaredoxin"/>
    <property type="match status" value="1"/>
</dbReference>
<evidence type="ECO:0000256" key="1">
    <source>
        <dbReference type="ARBA" id="ARBA00005791"/>
    </source>
</evidence>
<accession>A0A1Y6B288</accession>
<feature type="domain" description="Thioredoxin" evidence="7">
    <location>
        <begin position="156"/>
        <end position="346"/>
    </location>
</feature>
<dbReference type="GO" id="GO:0016491">
    <property type="term" value="F:oxidoreductase activity"/>
    <property type="evidence" value="ECO:0007669"/>
    <property type="project" value="UniProtKB-KW"/>
</dbReference>
<dbReference type="InterPro" id="IPR012336">
    <property type="entry name" value="Thioredoxin-like_fold"/>
</dbReference>
<evidence type="ECO:0000256" key="6">
    <source>
        <dbReference type="SAM" id="SignalP"/>
    </source>
</evidence>
<protein>
    <submittedName>
        <fullName evidence="8">Protein-disulfide isomerase</fullName>
    </submittedName>
</protein>
<dbReference type="InterPro" id="IPR036249">
    <property type="entry name" value="Thioredoxin-like_sf"/>
</dbReference>
<evidence type="ECO:0000256" key="5">
    <source>
        <dbReference type="ARBA" id="ARBA00023284"/>
    </source>
</evidence>
<organism evidence="8 9">
    <name type="scientific">Pseudobacteriovorax antillogorgiicola</name>
    <dbReference type="NCBI Taxonomy" id="1513793"/>
    <lineage>
        <taxon>Bacteria</taxon>
        <taxon>Pseudomonadati</taxon>
        <taxon>Bdellovibrionota</taxon>
        <taxon>Oligoflexia</taxon>
        <taxon>Oligoflexales</taxon>
        <taxon>Pseudobacteriovoracaceae</taxon>
        <taxon>Pseudobacteriovorax</taxon>
    </lineage>
</organism>
<name>A0A1Y6B288_9BACT</name>
<reference evidence="9" key="1">
    <citation type="submission" date="2017-04" db="EMBL/GenBank/DDBJ databases">
        <authorList>
            <person name="Varghese N."/>
            <person name="Submissions S."/>
        </authorList>
    </citation>
    <scope>NUCLEOTIDE SEQUENCE [LARGE SCALE GENOMIC DNA]</scope>
    <source>
        <strain evidence="9">RKEM611</strain>
    </source>
</reference>
<dbReference type="Proteomes" id="UP000192907">
    <property type="component" value="Unassembled WGS sequence"/>
</dbReference>
<proteinExistence type="inferred from homology"/>
<dbReference type="RefSeq" id="WP_132314800.1">
    <property type="nucleotide sequence ID" value="NZ_FWZT01000001.1"/>
</dbReference>
<evidence type="ECO:0000313" key="8">
    <source>
        <dbReference type="EMBL" id="SME87886.1"/>
    </source>
</evidence>
<gene>
    <name evidence="8" type="ORF">SAMN06296036_10156</name>
</gene>
<dbReference type="GO" id="GO:0016853">
    <property type="term" value="F:isomerase activity"/>
    <property type="evidence" value="ECO:0007669"/>
    <property type="project" value="UniProtKB-KW"/>
</dbReference>
<evidence type="ECO:0000259" key="7">
    <source>
        <dbReference type="PROSITE" id="PS51352"/>
    </source>
</evidence>
<keyword evidence="5" id="KW-0676">Redox-active center</keyword>
<dbReference type="PANTHER" id="PTHR13887">
    <property type="entry name" value="GLUTATHIONE S-TRANSFERASE KAPPA"/>
    <property type="match status" value="1"/>
</dbReference>
<dbReference type="Pfam" id="PF13462">
    <property type="entry name" value="Thioredoxin_4"/>
    <property type="match status" value="1"/>
</dbReference>
<evidence type="ECO:0000256" key="3">
    <source>
        <dbReference type="ARBA" id="ARBA00023002"/>
    </source>
</evidence>
<evidence type="ECO:0000256" key="4">
    <source>
        <dbReference type="ARBA" id="ARBA00023157"/>
    </source>
</evidence>
<dbReference type="InterPro" id="IPR013766">
    <property type="entry name" value="Thioredoxin_domain"/>
</dbReference>
<evidence type="ECO:0000313" key="9">
    <source>
        <dbReference type="Proteomes" id="UP000192907"/>
    </source>
</evidence>
<keyword evidence="3" id="KW-0560">Oxidoreductase</keyword>
<feature type="chain" id="PRO_5013277812" evidence="6">
    <location>
        <begin position="25"/>
        <end position="351"/>
    </location>
</feature>
<keyword evidence="4" id="KW-1015">Disulfide bond</keyword>